<dbReference type="RefSeq" id="WP_408158429.1">
    <property type="nucleotide sequence ID" value="NZ_JAQQFM010000005.1"/>
</dbReference>
<evidence type="ECO:0000313" key="1">
    <source>
        <dbReference type="EMBL" id="MFL9925254.1"/>
    </source>
</evidence>
<gene>
    <name evidence="1" type="ORF">PQR62_13335</name>
</gene>
<keyword evidence="2" id="KW-1185">Reference proteome</keyword>
<organism evidence="1 2">
    <name type="scientific">Herbaspirillum lusitanum</name>
    <dbReference type="NCBI Taxonomy" id="213312"/>
    <lineage>
        <taxon>Bacteria</taxon>
        <taxon>Pseudomonadati</taxon>
        <taxon>Pseudomonadota</taxon>
        <taxon>Betaproteobacteria</taxon>
        <taxon>Burkholderiales</taxon>
        <taxon>Oxalobacteraceae</taxon>
        <taxon>Herbaspirillum</taxon>
    </lineage>
</organism>
<dbReference type="EMBL" id="JAQQFM010000005">
    <property type="protein sequence ID" value="MFL9925254.1"/>
    <property type="molecule type" value="Genomic_DNA"/>
</dbReference>
<proteinExistence type="predicted"/>
<sequence length="97" mass="10209">MSTPIDLPGGEQLEEVRGPGMQAGVELVQGGGFRGVVLIGVQSEAVTLAGTPPPDTALPREPGAPPVTHLCDRIRQDRETAIDDALLYIDEHRGSLV</sequence>
<reference evidence="1 2" key="1">
    <citation type="journal article" date="2024" name="Chem. Sci.">
        <title>Discovery of megapolipeptins by genome mining of a Burkholderiales bacteria collection.</title>
        <authorList>
            <person name="Paulo B.S."/>
            <person name="Recchia M.J.J."/>
            <person name="Lee S."/>
            <person name="Fergusson C.H."/>
            <person name="Romanowski S.B."/>
            <person name="Hernandez A."/>
            <person name="Krull N."/>
            <person name="Liu D.Y."/>
            <person name="Cavanagh H."/>
            <person name="Bos A."/>
            <person name="Gray C.A."/>
            <person name="Murphy B.T."/>
            <person name="Linington R.G."/>
            <person name="Eustaquio A.S."/>
        </authorList>
    </citation>
    <scope>NUCLEOTIDE SEQUENCE [LARGE SCALE GENOMIC DNA]</scope>
    <source>
        <strain evidence="1 2">RL21-008-BIB-A</strain>
    </source>
</reference>
<evidence type="ECO:0000313" key="2">
    <source>
        <dbReference type="Proteomes" id="UP001629246"/>
    </source>
</evidence>
<name>A0ABW9A9Y6_9BURK</name>
<accession>A0ABW9A9Y6</accession>
<protein>
    <submittedName>
        <fullName evidence="1">Uncharacterized protein</fullName>
    </submittedName>
</protein>
<dbReference type="Proteomes" id="UP001629246">
    <property type="component" value="Unassembled WGS sequence"/>
</dbReference>
<comment type="caution">
    <text evidence="1">The sequence shown here is derived from an EMBL/GenBank/DDBJ whole genome shotgun (WGS) entry which is preliminary data.</text>
</comment>